<evidence type="ECO:0000313" key="9">
    <source>
        <dbReference type="EMBL" id="CAD7078798.1"/>
    </source>
</evidence>
<dbReference type="InParanoid" id="A0A7R8YMR1"/>
<protein>
    <recommendedName>
        <fullName evidence="8">Alpha 1,4-glycosyltransferase domain-containing protein</fullName>
    </recommendedName>
</protein>
<feature type="domain" description="Alpha 1,4-glycosyltransferase" evidence="8">
    <location>
        <begin position="266"/>
        <end position="392"/>
    </location>
</feature>
<dbReference type="OrthoDB" id="409543at2759"/>
<organism evidence="9 10">
    <name type="scientific">Hermetia illucens</name>
    <name type="common">Black soldier fly</name>
    <dbReference type="NCBI Taxonomy" id="343691"/>
    <lineage>
        <taxon>Eukaryota</taxon>
        <taxon>Metazoa</taxon>
        <taxon>Ecdysozoa</taxon>
        <taxon>Arthropoda</taxon>
        <taxon>Hexapoda</taxon>
        <taxon>Insecta</taxon>
        <taxon>Pterygota</taxon>
        <taxon>Neoptera</taxon>
        <taxon>Endopterygota</taxon>
        <taxon>Diptera</taxon>
        <taxon>Brachycera</taxon>
        <taxon>Stratiomyomorpha</taxon>
        <taxon>Stratiomyidae</taxon>
        <taxon>Hermetiinae</taxon>
        <taxon>Hermetia</taxon>
    </lineage>
</organism>
<evidence type="ECO:0000256" key="1">
    <source>
        <dbReference type="ARBA" id="ARBA00004323"/>
    </source>
</evidence>
<dbReference type="InterPro" id="IPR029044">
    <property type="entry name" value="Nucleotide-diphossugar_trans"/>
</dbReference>
<dbReference type="InterPro" id="IPR051981">
    <property type="entry name" value="Glycosyltransf_32"/>
</dbReference>
<dbReference type="FunCoup" id="A0A7R8YMR1">
    <property type="interactions" value="17"/>
</dbReference>
<evidence type="ECO:0000256" key="3">
    <source>
        <dbReference type="ARBA" id="ARBA00022676"/>
    </source>
</evidence>
<dbReference type="Pfam" id="PF04488">
    <property type="entry name" value="Gly_transf_sug"/>
    <property type="match status" value="1"/>
</dbReference>
<evidence type="ECO:0000256" key="4">
    <source>
        <dbReference type="ARBA" id="ARBA00022679"/>
    </source>
</evidence>
<sequence>MGTSISEEQLQFDFVLPRKFIVNSVRIELLVKKMNLSFKLSRRIPQIKTIYYGSFAFVCVIIVFIIRTTCNSANDKACSNSNKVCFRYNSSSGKEFLLEDVLLSKRKPTPGKTIFFHETSCSELNQLHLTSRQACAIESAALANPSLDVFVLFTSPAHSSNTSKSKIVDAILTYSNVYLRSLNLWTYAADTPISEWLEDGGIFSSKYVKSHISDFLRYLTLYKWGGTYLDLDVVILRSLENIKPNFAGAESDTHVAAGVMNFDNEDFGHEIAAACLRNFQMNFNGNNWGSNGPGVITRVLHDICRTKSPQLMTRNRCTGFKVFPIEAFYAIPWPKWEHFFDPSFTESVLNRTKNSIAVHIWNRHSTGKVINVGSKAAYAEFAEKHCPKVYKASGTYFR</sequence>
<dbReference type="Gene3D" id="3.90.550.20">
    <property type="match status" value="1"/>
</dbReference>
<keyword evidence="6 7" id="KW-0472">Membrane</keyword>
<dbReference type="Proteomes" id="UP000594454">
    <property type="component" value="Chromosome 1"/>
</dbReference>
<gene>
    <name evidence="9" type="ORF">HERILL_LOCUS2047</name>
</gene>
<dbReference type="SUPFAM" id="SSF53448">
    <property type="entry name" value="Nucleotide-diphospho-sugar transferases"/>
    <property type="match status" value="1"/>
</dbReference>
<dbReference type="GO" id="GO:0000139">
    <property type="term" value="C:Golgi membrane"/>
    <property type="evidence" value="ECO:0007669"/>
    <property type="project" value="UniProtKB-SubCell"/>
</dbReference>
<name>A0A7R8YMR1_HERIL</name>
<dbReference type="EMBL" id="LR899009">
    <property type="protein sequence ID" value="CAD7078798.1"/>
    <property type="molecule type" value="Genomic_DNA"/>
</dbReference>
<dbReference type="AlphaFoldDB" id="A0A7R8YMR1"/>
<accession>A0A7R8YMR1</accession>
<feature type="transmembrane region" description="Helical" evidence="7">
    <location>
        <begin position="49"/>
        <end position="66"/>
    </location>
</feature>
<keyword evidence="10" id="KW-1185">Reference proteome</keyword>
<evidence type="ECO:0000256" key="5">
    <source>
        <dbReference type="ARBA" id="ARBA00023034"/>
    </source>
</evidence>
<comment type="similarity">
    <text evidence="2">Belongs to the glycosyltransferase 32 family.</text>
</comment>
<keyword evidence="7" id="KW-1133">Transmembrane helix</keyword>
<dbReference type="PANTHER" id="PTHR12042:SF21">
    <property type="entry name" value="ALPHA1,4-GALACTOSYLTRANSFERASE 1-RELATED"/>
    <property type="match status" value="1"/>
</dbReference>
<dbReference type="InterPro" id="IPR007577">
    <property type="entry name" value="GlycoTrfase_DXD_sugar-bd_CS"/>
</dbReference>
<keyword evidence="4" id="KW-0808">Transferase</keyword>
<evidence type="ECO:0000259" key="8">
    <source>
        <dbReference type="Pfam" id="PF04572"/>
    </source>
</evidence>
<keyword evidence="7" id="KW-0812">Transmembrane</keyword>
<evidence type="ECO:0000256" key="2">
    <source>
        <dbReference type="ARBA" id="ARBA00009003"/>
    </source>
</evidence>
<evidence type="ECO:0000256" key="6">
    <source>
        <dbReference type="ARBA" id="ARBA00023136"/>
    </source>
</evidence>
<dbReference type="InterPro" id="IPR007652">
    <property type="entry name" value="A1-4-GlycosylTfrase_dom"/>
</dbReference>
<keyword evidence="5" id="KW-0333">Golgi apparatus</keyword>
<evidence type="ECO:0000313" key="10">
    <source>
        <dbReference type="Proteomes" id="UP000594454"/>
    </source>
</evidence>
<comment type="subcellular location">
    <subcellularLocation>
        <location evidence="1">Golgi apparatus membrane</location>
        <topology evidence="1">Single-pass type II membrane protein</topology>
    </subcellularLocation>
</comment>
<proteinExistence type="inferred from homology"/>
<dbReference type="GO" id="GO:0006688">
    <property type="term" value="P:glycosphingolipid biosynthetic process"/>
    <property type="evidence" value="ECO:0007669"/>
    <property type="project" value="TreeGrafter"/>
</dbReference>
<keyword evidence="3" id="KW-0328">Glycosyltransferase</keyword>
<dbReference type="PANTHER" id="PTHR12042">
    <property type="entry name" value="LACTOSYLCERAMIDE 4-ALPHA-GALACTOSYLTRANSFERASE ALPHA- 1,4-GALACTOSYLTRANSFERASE"/>
    <property type="match status" value="1"/>
</dbReference>
<dbReference type="GO" id="GO:0035248">
    <property type="term" value="F:alpha-1,4-N-acetylgalactosaminyltransferase activity"/>
    <property type="evidence" value="ECO:0007669"/>
    <property type="project" value="TreeGrafter"/>
</dbReference>
<dbReference type="Pfam" id="PF04572">
    <property type="entry name" value="Gb3_synth"/>
    <property type="match status" value="1"/>
</dbReference>
<evidence type="ECO:0000256" key="7">
    <source>
        <dbReference type="SAM" id="Phobius"/>
    </source>
</evidence>
<reference evidence="9 10" key="1">
    <citation type="submission" date="2020-11" db="EMBL/GenBank/DDBJ databases">
        <authorList>
            <person name="Wallbank WR R."/>
            <person name="Pardo Diaz C."/>
            <person name="Kozak K."/>
            <person name="Martin S."/>
            <person name="Jiggins C."/>
            <person name="Moest M."/>
            <person name="Warren A I."/>
            <person name="Generalovic N T."/>
            <person name="Byers J.R.P. K."/>
            <person name="Montejo-Kovacevich G."/>
            <person name="Yen C E."/>
        </authorList>
    </citation>
    <scope>NUCLEOTIDE SEQUENCE [LARGE SCALE GENOMIC DNA]</scope>
</reference>